<reference evidence="1" key="1">
    <citation type="submission" date="2016-05" db="EMBL/GenBank/DDBJ databases">
        <authorList>
            <person name="Lavstsen T."/>
            <person name="Jespersen J.S."/>
        </authorList>
    </citation>
    <scope>NUCLEOTIDE SEQUENCE</scope>
    <source>
        <tissue evidence="1">Brain</tissue>
    </source>
</reference>
<dbReference type="EMBL" id="HADZ01003708">
    <property type="protein sequence ID" value="SBP67649.1"/>
    <property type="molecule type" value="Transcribed_RNA"/>
</dbReference>
<evidence type="ECO:0008006" key="2">
    <source>
        <dbReference type="Google" id="ProtNLM"/>
    </source>
</evidence>
<accession>A0A1A8BKC8</accession>
<protein>
    <recommendedName>
        <fullName evidence="2">DDE-1 domain-containing protein</fullName>
    </recommendedName>
</protein>
<evidence type="ECO:0000313" key="1">
    <source>
        <dbReference type="EMBL" id="SBP67649.1"/>
    </source>
</evidence>
<sequence length="54" mass="6196">RDQTSLSLLIYDSMRAHLTDNVKKRVKHMNSELAVIPGSLTKEGGLYRDHCKRI</sequence>
<proteinExistence type="predicted"/>
<feature type="non-terminal residue" evidence="1">
    <location>
        <position position="54"/>
    </location>
</feature>
<name>A0A1A8BKC8_NOTKA</name>
<organism evidence="1">
    <name type="scientific">Nothobranchius kadleci</name>
    <name type="common">African annual killifish</name>
    <dbReference type="NCBI Taxonomy" id="1051664"/>
    <lineage>
        <taxon>Eukaryota</taxon>
        <taxon>Metazoa</taxon>
        <taxon>Chordata</taxon>
        <taxon>Craniata</taxon>
        <taxon>Vertebrata</taxon>
        <taxon>Euteleostomi</taxon>
        <taxon>Actinopterygii</taxon>
        <taxon>Neopterygii</taxon>
        <taxon>Teleostei</taxon>
        <taxon>Neoteleostei</taxon>
        <taxon>Acanthomorphata</taxon>
        <taxon>Ovalentaria</taxon>
        <taxon>Atherinomorphae</taxon>
        <taxon>Cyprinodontiformes</taxon>
        <taxon>Nothobranchiidae</taxon>
        <taxon>Nothobranchius</taxon>
    </lineage>
</organism>
<gene>
    <name evidence="1" type="primary">Nfu_g_1_025089</name>
</gene>
<dbReference type="AlphaFoldDB" id="A0A1A8BKC8"/>
<feature type="non-terminal residue" evidence="1">
    <location>
        <position position="1"/>
    </location>
</feature>
<reference evidence="1" key="2">
    <citation type="submission" date="2016-06" db="EMBL/GenBank/DDBJ databases">
        <title>The genome of a short-lived fish provides insights into sex chromosome evolution and the genetic control of aging.</title>
        <authorList>
            <person name="Reichwald K."/>
            <person name="Felder M."/>
            <person name="Petzold A."/>
            <person name="Koch P."/>
            <person name="Groth M."/>
            <person name="Platzer M."/>
        </authorList>
    </citation>
    <scope>NUCLEOTIDE SEQUENCE</scope>
    <source>
        <tissue evidence="1">Brain</tissue>
    </source>
</reference>